<keyword evidence="1" id="KW-0547">Nucleotide-binding</keyword>
<evidence type="ECO:0000259" key="5">
    <source>
        <dbReference type="PROSITE" id="PS51715"/>
    </source>
</evidence>
<reference evidence="6 7" key="1">
    <citation type="submission" date="2020-04" db="EMBL/GenBank/DDBJ databases">
        <authorList>
            <person name="Wallbank WR R."/>
            <person name="Pardo Diaz C."/>
            <person name="Kozak K."/>
            <person name="Martin S."/>
            <person name="Jiggins C."/>
            <person name="Moest M."/>
            <person name="Warren A I."/>
            <person name="Byers J.R.P. K."/>
            <person name="Montejo-Kovacevich G."/>
            <person name="Yen C E."/>
        </authorList>
    </citation>
    <scope>NUCLEOTIDE SEQUENCE [LARGE SCALE GENOMIC DNA]</scope>
</reference>
<gene>
    <name evidence="6" type="ORF">APLA_LOCUS9441</name>
</gene>
<dbReference type="OrthoDB" id="10262062at2759"/>
<dbReference type="InterPro" id="IPR015894">
    <property type="entry name" value="Guanylate-bd_N"/>
</dbReference>
<dbReference type="EMBL" id="CADEBD010000309">
    <property type="protein sequence ID" value="CAB3241114.1"/>
    <property type="molecule type" value="Genomic_DNA"/>
</dbReference>
<comment type="caution">
    <text evidence="6">The sequence shown here is derived from an EMBL/GenBank/DDBJ whole genome shotgun (WGS) entry which is preliminary data.</text>
</comment>
<evidence type="ECO:0000313" key="7">
    <source>
        <dbReference type="Proteomes" id="UP000494256"/>
    </source>
</evidence>
<evidence type="ECO:0000256" key="4">
    <source>
        <dbReference type="PROSITE-ProRule" id="PRU01052"/>
    </source>
</evidence>
<evidence type="ECO:0000313" key="6">
    <source>
        <dbReference type="EMBL" id="CAB3241114.1"/>
    </source>
</evidence>
<comment type="similarity">
    <text evidence="4">Belongs to the TRAFAC class dynamin-like GTPase superfamily. GB1/RHD3 GTPase family.</text>
</comment>
<dbReference type="PROSITE" id="PS51715">
    <property type="entry name" value="G_GB1_RHD3"/>
    <property type="match status" value="1"/>
</dbReference>
<dbReference type="AlphaFoldDB" id="A0A8S1A9P7"/>
<evidence type="ECO:0000256" key="2">
    <source>
        <dbReference type="ARBA" id="ARBA00022801"/>
    </source>
</evidence>
<proteinExistence type="inferred from homology"/>
<dbReference type="PANTHER" id="PTHR10751">
    <property type="entry name" value="GUANYLATE BINDING PROTEIN"/>
    <property type="match status" value="1"/>
</dbReference>
<evidence type="ECO:0000256" key="3">
    <source>
        <dbReference type="ARBA" id="ARBA00023134"/>
    </source>
</evidence>
<dbReference type="CDD" id="cd01851">
    <property type="entry name" value="GBP"/>
    <property type="match status" value="1"/>
</dbReference>
<sequence length="800" mass="91992">MLFMKTVPGLAETRCLSCDFSSANMSGDNMPQLGGIQVVKVSQEPGRRYELDEESLARVLLRPDVRNLPVVVVSVAGSYRGGKSFILDFFLRYLKAPRDSQLSTQWLGEEDAVLEGFDWRGGGESHTKGIHLWPEPIIVTIEGTGEKVAVLLMDTQGTFDTESDMGDNSTIFALSVLLSSVQVYNLRANIGEDDLQHLQLFTEYGRLASTAEDKPFQTLLFFIRDWMSAYEHKYGYVGGEALMKKKLAPKPTQKKQLREVREHIHSCFEKLQCFLMPHPGLVVADEKFRGRLCDITEQFRVSLLELVPSLLDPNNLTPKIINGEKVQAQGLLEFFKRYVEIFNSDDLPEATTIFQATADACMMSALREARECYETKMDRYIHEDQSVTTSMMHNWHSAAIAAAVALFEGKKKLGSQDNVAAHLEDLRKELGARLSLYLWQNDAKLRDALSDAKKKYEETVSAVCQEQTRLCLHKQDLRKLHNQAVEVALAVFDRTRTRVPHDLDSERKDFIQNLERSYEHLCIVSEQNNRTAILESRDIYQTHMKYAGDQKGVSSDELKRQHTMGSDKAINHFHSLRNRRTEEAHDPDEERLLEDIQKYFEDFEKTNLHNNLLAMQVAEYTYNNCVFSAWGPQSCCFHPNALEELHKDAFDRALQQFLKDRVESDQDDYKDKLIANLKNRYEDLQKINDFNNNQAVDHSFGEYTRRMDKHSQPGLSSILIVPFVIKMHMLMPKYHEKAKTAALSMFIEKRRGRSYQDDRYLDGLKTKMNEAYEQYTQPLQALIRELGLQHLLLSDLHQNT</sequence>
<keyword evidence="3" id="KW-0342">GTP-binding</keyword>
<dbReference type="InterPro" id="IPR036543">
    <property type="entry name" value="Guanylate-bd_C_sf"/>
</dbReference>
<evidence type="ECO:0000256" key="1">
    <source>
        <dbReference type="ARBA" id="ARBA00022741"/>
    </source>
</evidence>
<dbReference type="InterPro" id="IPR030386">
    <property type="entry name" value="G_GB1_RHD3_dom"/>
</dbReference>
<dbReference type="InterPro" id="IPR027417">
    <property type="entry name" value="P-loop_NTPase"/>
</dbReference>
<keyword evidence="2" id="KW-0378">Hydrolase</keyword>
<dbReference type="GO" id="GO:0005525">
    <property type="term" value="F:GTP binding"/>
    <property type="evidence" value="ECO:0007669"/>
    <property type="project" value="UniProtKB-KW"/>
</dbReference>
<dbReference type="Proteomes" id="UP000494256">
    <property type="component" value="Unassembled WGS sequence"/>
</dbReference>
<dbReference type="Gene3D" id="1.20.58.420">
    <property type="entry name" value="AHSP"/>
    <property type="match status" value="3"/>
</dbReference>
<protein>
    <recommendedName>
        <fullName evidence="5">GB1/RHD3-type G domain-containing protein</fullName>
    </recommendedName>
</protein>
<dbReference type="GO" id="GO:0003924">
    <property type="term" value="F:GTPase activity"/>
    <property type="evidence" value="ECO:0007669"/>
    <property type="project" value="InterPro"/>
</dbReference>
<feature type="domain" description="GB1/RHD3-type G" evidence="5">
    <location>
        <begin position="67"/>
        <end position="315"/>
    </location>
</feature>
<dbReference type="Gene3D" id="3.40.50.300">
    <property type="entry name" value="P-loop containing nucleotide triphosphate hydrolases"/>
    <property type="match status" value="1"/>
</dbReference>
<dbReference type="SUPFAM" id="SSF52540">
    <property type="entry name" value="P-loop containing nucleoside triphosphate hydrolases"/>
    <property type="match status" value="1"/>
</dbReference>
<dbReference type="SUPFAM" id="SSF48340">
    <property type="entry name" value="Interferon-induced guanylate-binding protein 1 (GBP1), C-terminal domain"/>
    <property type="match status" value="3"/>
</dbReference>
<organism evidence="6 7">
    <name type="scientific">Arctia plantaginis</name>
    <name type="common">Wood tiger moth</name>
    <name type="synonym">Phalaena plantaginis</name>
    <dbReference type="NCBI Taxonomy" id="874455"/>
    <lineage>
        <taxon>Eukaryota</taxon>
        <taxon>Metazoa</taxon>
        <taxon>Ecdysozoa</taxon>
        <taxon>Arthropoda</taxon>
        <taxon>Hexapoda</taxon>
        <taxon>Insecta</taxon>
        <taxon>Pterygota</taxon>
        <taxon>Neoptera</taxon>
        <taxon>Endopterygota</taxon>
        <taxon>Lepidoptera</taxon>
        <taxon>Glossata</taxon>
        <taxon>Ditrysia</taxon>
        <taxon>Noctuoidea</taxon>
        <taxon>Erebidae</taxon>
        <taxon>Arctiinae</taxon>
        <taxon>Arctia</taxon>
    </lineage>
</organism>
<dbReference type="Pfam" id="PF02263">
    <property type="entry name" value="GBP"/>
    <property type="match status" value="1"/>
</dbReference>
<name>A0A8S1A9P7_ARCPL</name>
<accession>A0A8S1A9P7</accession>